<dbReference type="Pfam" id="PF12710">
    <property type="entry name" value="HAD"/>
    <property type="match status" value="1"/>
</dbReference>
<dbReference type="NCBIfam" id="TIGR01488">
    <property type="entry name" value="HAD-SF-IB"/>
    <property type="match status" value="1"/>
</dbReference>
<dbReference type="RefSeq" id="WP_169341632.1">
    <property type="nucleotide sequence ID" value="NZ_JABBZM010000032.1"/>
</dbReference>
<sequence length="240" mass="26350">MTAAIASDCAVPEVNAARICAVFDLDETLIRPKSMLAVLEQYHRSTAASPDQAERRIRDVRANLTWYVERNANRAAQNRYFYRQLAGIPVEDMARAAQQWFEANRAVLYHDTVAARLNAHQQAGAVVIVVSGSFAEAIAPIAADLSIEHVVCAHLEQRDGRYTGAMLGEPTIGEGKAIALRQFLQTHGLSMHGGFAYGDHDSDIPMLSLADHPVAVGSNAALLDHARRHDWRISPLFPDD</sequence>
<reference evidence="4 5" key="1">
    <citation type="submission" date="2020-04" db="EMBL/GenBank/DDBJ databases">
        <title>Ralstonia insidiosa genome sequencing and assembly.</title>
        <authorList>
            <person name="Martins R.C.R."/>
            <person name="Perdigao-Neto L.V."/>
            <person name="Levin A.S.S."/>
            <person name="Costa S.F."/>
        </authorList>
    </citation>
    <scope>NUCLEOTIDE SEQUENCE [LARGE SCALE GENOMIC DNA]</scope>
    <source>
        <strain evidence="4 5">5047</strain>
    </source>
</reference>
<dbReference type="PANTHER" id="PTHR43344:SF13">
    <property type="entry name" value="PHOSPHATASE RV3661-RELATED"/>
    <property type="match status" value="1"/>
</dbReference>
<keyword evidence="3" id="KW-0460">Magnesium</keyword>
<dbReference type="EMBL" id="JABBZM010000032">
    <property type="protein sequence ID" value="NMV41398.1"/>
    <property type="molecule type" value="Genomic_DNA"/>
</dbReference>
<evidence type="ECO:0000313" key="4">
    <source>
        <dbReference type="EMBL" id="NMV41398.1"/>
    </source>
</evidence>
<dbReference type="NCBIfam" id="TIGR01490">
    <property type="entry name" value="HAD-SF-IB-hyp1"/>
    <property type="match status" value="1"/>
</dbReference>
<evidence type="ECO:0000256" key="2">
    <source>
        <dbReference type="ARBA" id="ARBA00022801"/>
    </source>
</evidence>
<keyword evidence="2 4" id="KW-0378">Hydrolase</keyword>
<dbReference type="InterPro" id="IPR006385">
    <property type="entry name" value="HAD_hydro_SerB1"/>
</dbReference>
<dbReference type="Proteomes" id="UP000575469">
    <property type="component" value="Unassembled WGS sequence"/>
</dbReference>
<dbReference type="InterPro" id="IPR050582">
    <property type="entry name" value="HAD-like_SerB"/>
</dbReference>
<name>A0A848PCZ0_9RALS</name>
<organism evidence="4 5">
    <name type="scientific">Ralstonia insidiosa</name>
    <dbReference type="NCBI Taxonomy" id="190721"/>
    <lineage>
        <taxon>Bacteria</taxon>
        <taxon>Pseudomonadati</taxon>
        <taxon>Pseudomonadota</taxon>
        <taxon>Betaproteobacteria</taxon>
        <taxon>Burkholderiales</taxon>
        <taxon>Burkholderiaceae</taxon>
        <taxon>Ralstonia</taxon>
    </lineage>
</organism>
<evidence type="ECO:0000313" key="5">
    <source>
        <dbReference type="Proteomes" id="UP000575469"/>
    </source>
</evidence>
<keyword evidence="1" id="KW-0479">Metal-binding</keyword>
<protein>
    <submittedName>
        <fullName evidence="4">HAD-IB family hydrolase</fullName>
    </submittedName>
</protein>
<evidence type="ECO:0000256" key="1">
    <source>
        <dbReference type="ARBA" id="ARBA00022723"/>
    </source>
</evidence>
<evidence type="ECO:0000256" key="3">
    <source>
        <dbReference type="ARBA" id="ARBA00022842"/>
    </source>
</evidence>
<dbReference type="PANTHER" id="PTHR43344">
    <property type="entry name" value="PHOSPHOSERINE PHOSPHATASE"/>
    <property type="match status" value="1"/>
</dbReference>
<dbReference type="InterPro" id="IPR036412">
    <property type="entry name" value="HAD-like_sf"/>
</dbReference>
<dbReference type="GO" id="GO:0016787">
    <property type="term" value="F:hydrolase activity"/>
    <property type="evidence" value="ECO:0007669"/>
    <property type="project" value="UniProtKB-KW"/>
</dbReference>
<dbReference type="AlphaFoldDB" id="A0A848PCZ0"/>
<accession>A0A848PCZ0</accession>
<proteinExistence type="predicted"/>
<gene>
    <name evidence="4" type="ORF">HGR00_26110</name>
</gene>
<dbReference type="GO" id="GO:0046872">
    <property type="term" value="F:metal ion binding"/>
    <property type="evidence" value="ECO:0007669"/>
    <property type="project" value="UniProtKB-KW"/>
</dbReference>
<dbReference type="InterPro" id="IPR023214">
    <property type="entry name" value="HAD_sf"/>
</dbReference>
<dbReference type="SUPFAM" id="SSF56784">
    <property type="entry name" value="HAD-like"/>
    <property type="match status" value="1"/>
</dbReference>
<dbReference type="Gene3D" id="1.20.1440.100">
    <property type="entry name" value="SG protein - dephosphorylation function"/>
    <property type="match status" value="1"/>
</dbReference>
<dbReference type="Gene3D" id="3.40.50.1000">
    <property type="entry name" value="HAD superfamily/HAD-like"/>
    <property type="match status" value="1"/>
</dbReference>
<comment type="caution">
    <text evidence="4">The sequence shown here is derived from an EMBL/GenBank/DDBJ whole genome shotgun (WGS) entry which is preliminary data.</text>
</comment>